<comment type="caution">
    <text evidence="1">The sequence shown here is derived from an EMBL/GenBank/DDBJ whole genome shotgun (WGS) entry which is preliminary data.</text>
</comment>
<protein>
    <submittedName>
        <fullName evidence="1">Uncharacterized protein</fullName>
    </submittedName>
</protein>
<evidence type="ECO:0000313" key="2">
    <source>
        <dbReference type="Proteomes" id="UP001056120"/>
    </source>
</evidence>
<gene>
    <name evidence="1" type="ORF">L1987_50807</name>
</gene>
<organism evidence="1 2">
    <name type="scientific">Smallanthus sonchifolius</name>
    <dbReference type="NCBI Taxonomy" id="185202"/>
    <lineage>
        <taxon>Eukaryota</taxon>
        <taxon>Viridiplantae</taxon>
        <taxon>Streptophyta</taxon>
        <taxon>Embryophyta</taxon>
        <taxon>Tracheophyta</taxon>
        <taxon>Spermatophyta</taxon>
        <taxon>Magnoliopsida</taxon>
        <taxon>eudicotyledons</taxon>
        <taxon>Gunneridae</taxon>
        <taxon>Pentapetalae</taxon>
        <taxon>asterids</taxon>
        <taxon>campanulids</taxon>
        <taxon>Asterales</taxon>
        <taxon>Asteraceae</taxon>
        <taxon>Asteroideae</taxon>
        <taxon>Heliantheae alliance</taxon>
        <taxon>Millerieae</taxon>
        <taxon>Smallanthus</taxon>
    </lineage>
</organism>
<sequence length="240" mass="27268">MDPSSLTSNKEGSQGYQALYDGLQADAMPKHVTLFLDGASRGQLKDIARICCDLKIKVLSVFTFSSGKDYQNLLMSKHEEIHDVATNIMKLDLEDLSRVSVIGKRTVIPDSLLEIIRDVEETTKKNKSLQIIEAIDYTGRGDIIQACMALAEKVEHGLIQPDDVDENVFQQELETKCSEFPNPDLMIRTDGKYSIDNFMLWQMAYAELYFVEKDDFGFNKTKFIEALDAYQKRSRRFGGK</sequence>
<dbReference type="EMBL" id="CM042034">
    <property type="protein sequence ID" value="KAI3760412.1"/>
    <property type="molecule type" value="Genomic_DNA"/>
</dbReference>
<accession>A0ACB9ENJ9</accession>
<name>A0ACB9ENJ9_9ASTR</name>
<proteinExistence type="predicted"/>
<keyword evidence="2" id="KW-1185">Reference proteome</keyword>
<evidence type="ECO:0000313" key="1">
    <source>
        <dbReference type="EMBL" id="KAI3760412.1"/>
    </source>
</evidence>
<reference evidence="2" key="1">
    <citation type="journal article" date="2022" name="Mol. Ecol. Resour.">
        <title>The genomes of chicory, endive, great burdock and yacon provide insights into Asteraceae palaeo-polyploidization history and plant inulin production.</title>
        <authorList>
            <person name="Fan W."/>
            <person name="Wang S."/>
            <person name="Wang H."/>
            <person name="Wang A."/>
            <person name="Jiang F."/>
            <person name="Liu H."/>
            <person name="Zhao H."/>
            <person name="Xu D."/>
            <person name="Zhang Y."/>
        </authorList>
    </citation>
    <scope>NUCLEOTIDE SEQUENCE [LARGE SCALE GENOMIC DNA]</scope>
    <source>
        <strain evidence="2">cv. Yunnan</strain>
    </source>
</reference>
<reference evidence="1 2" key="2">
    <citation type="journal article" date="2022" name="Mol. Ecol. Resour.">
        <title>The genomes of chicory, endive, great burdock and yacon provide insights into Asteraceae paleo-polyploidization history and plant inulin production.</title>
        <authorList>
            <person name="Fan W."/>
            <person name="Wang S."/>
            <person name="Wang H."/>
            <person name="Wang A."/>
            <person name="Jiang F."/>
            <person name="Liu H."/>
            <person name="Zhao H."/>
            <person name="Xu D."/>
            <person name="Zhang Y."/>
        </authorList>
    </citation>
    <scope>NUCLEOTIDE SEQUENCE [LARGE SCALE GENOMIC DNA]</scope>
    <source>
        <strain evidence="2">cv. Yunnan</strain>
        <tissue evidence="1">Leaves</tissue>
    </source>
</reference>
<dbReference type="Proteomes" id="UP001056120">
    <property type="component" value="Linkage Group LG17"/>
</dbReference>